<name>A0A2A4CM09_9RHOB</name>
<evidence type="ECO:0008006" key="4">
    <source>
        <dbReference type="Google" id="ProtNLM"/>
    </source>
</evidence>
<dbReference type="Proteomes" id="UP000243507">
    <property type="component" value="Unassembled WGS sequence"/>
</dbReference>
<protein>
    <recommendedName>
        <fullName evidence="4">DUF3108 domain-containing protein</fullName>
    </recommendedName>
</protein>
<dbReference type="AlphaFoldDB" id="A0A2A4CM09"/>
<gene>
    <name evidence="2" type="ORF">CLN94_12845</name>
</gene>
<feature type="signal peptide" evidence="1">
    <location>
        <begin position="1"/>
        <end position="18"/>
    </location>
</feature>
<evidence type="ECO:0000313" key="2">
    <source>
        <dbReference type="EMBL" id="PCD75635.1"/>
    </source>
</evidence>
<dbReference type="InterPro" id="IPR021457">
    <property type="entry name" value="DUF3108"/>
</dbReference>
<dbReference type="EMBL" id="NTJD01000011">
    <property type="protein sequence ID" value="PCD75635.1"/>
    <property type="molecule type" value="Genomic_DNA"/>
</dbReference>
<dbReference type="Pfam" id="PF11306">
    <property type="entry name" value="DUF3108"/>
    <property type="match status" value="1"/>
</dbReference>
<comment type="caution">
    <text evidence="2">The sequence shown here is derived from an EMBL/GenBank/DDBJ whole genome shotgun (WGS) entry which is preliminary data.</text>
</comment>
<keyword evidence="3" id="KW-1185">Reference proteome</keyword>
<sequence>MALGLSLALGLGAVSAQAGEAEKIAFDVELKGITAGQLKINATRDGKAYSAAGVLETTGLVGMMRKIRYTATVVGTKNTRFVPAKYTETADTPKRESVFEMLYEAGRPVKVSQTPERKPKEFDVAIEDQAGTLDPLSALYAVLREVDRDEACKFSAQMFDGARRTQVKLFEPKAEGKRVICAGEYRRLGGFHPKDMAEKTSMAFTLTYEPTADNRLRVIEIATETIYGNGRLKRR</sequence>
<dbReference type="OrthoDB" id="7844015at2"/>
<evidence type="ECO:0000256" key="1">
    <source>
        <dbReference type="SAM" id="SignalP"/>
    </source>
</evidence>
<reference evidence="2 3" key="1">
    <citation type="submission" date="2017-09" db="EMBL/GenBank/DDBJ databases">
        <title>A multilocus sequence analysis scheme for characterization of bacteria in the genus Thioclava.</title>
        <authorList>
            <person name="Liu Y."/>
            <person name="Shao Z."/>
        </authorList>
    </citation>
    <scope>NUCLEOTIDE SEQUENCE [LARGE SCALE GENOMIC DNA]</scope>
    <source>
        <strain evidence="2 3">CAU 1312</strain>
    </source>
</reference>
<organism evidence="2 3">
    <name type="scientific">Pseudothioclava arenosa</name>
    <dbReference type="NCBI Taxonomy" id="1795308"/>
    <lineage>
        <taxon>Bacteria</taxon>
        <taxon>Pseudomonadati</taxon>
        <taxon>Pseudomonadota</taxon>
        <taxon>Alphaproteobacteria</taxon>
        <taxon>Rhodobacterales</taxon>
        <taxon>Paracoccaceae</taxon>
        <taxon>Pseudothioclava</taxon>
    </lineage>
</organism>
<keyword evidence="1" id="KW-0732">Signal</keyword>
<proteinExistence type="predicted"/>
<feature type="chain" id="PRO_5012969167" description="DUF3108 domain-containing protein" evidence="1">
    <location>
        <begin position="19"/>
        <end position="235"/>
    </location>
</feature>
<evidence type="ECO:0000313" key="3">
    <source>
        <dbReference type="Proteomes" id="UP000243507"/>
    </source>
</evidence>
<accession>A0A2A4CM09</accession>